<accession>A0A1Y4LEC0</accession>
<organism evidence="1 2">
    <name type="scientific">Butyricicoccus pullicaecorum</name>
    <dbReference type="NCBI Taxonomy" id="501571"/>
    <lineage>
        <taxon>Bacteria</taxon>
        <taxon>Bacillati</taxon>
        <taxon>Bacillota</taxon>
        <taxon>Clostridia</taxon>
        <taxon>Eubacteriales</taxon>
        <taxon>Butyricicoccaceae</taxon>
        <taxon>Butyricicoccus</taxon>
    </lineage>
</organism>
<dbReference type="SUPFAM" id="SSF88659">
    <property type="entry name" value="Sigma3 and sigma4 domains of RNA polymerase sigma factors"/>
    <property type="match status" value="1"/>
</dbReference>
<dbReference type="EMBL" id="NFKL01000032">
    <property type="protein sequence ID" value="OUP55076.1"/>
    <property type="molecule type" value="Genomic_DNA"/>
</dbReference>
<dbReference type="AlphaFoldDB" id="A0A1Y4LEC0"/>
<dbReference type="InterPro" id="IPR013324">
    <property type="entry name" value="RNA_pol_sigma_r3/r4-like"/>
</dbReference>
<gene>
    <name evidence="1" type="ORF">B5F15_15545</name>
</gene>
<proteinExistence type="predicted"/>
<dbReference type="Proteomes" id="UP000195326">
    <property type="component" value="Unassembled WGS sequence"/>
</dbReference>
<sequence>MFDKKSEYALNKHDQDSIIYISVSGHIRLTRADFSSEEEFLKWKAWSDEDYHEREKSGRSFNDNRVDLNECLDVIGTVQSAEDEFFSKLIEADMQAVKKALTEQRLDALRSILNAKQYRRIWMYCAEEKSVTEIAKLEGVTKASISLSLDGAMKKISKKFAKALKNT</sequence>
<dbReference type="Gene3D" id="1.10.10.10">
    <property type="entry name" value="Winged helix-like DNA-binding domain superfamily/Winged helix DNA-binding domain"/>
    <property type="match status" value="1"/>
</dbReference>
<name>A0A1Y4LEC0_9FIRM</name>
<protein>
    <submittedName>
        <fullName evidence="1">Uncharacterized protein</fullName>
    </submittedName>
</protein>
<dbReference type="InterPro" id="IPR036388">
    <property type="entry name" value="WH-like_DNA-bd_sf"/>
</dbReference>
<evidence type="ECO:0000313" key="2">
    <source>
        <dbReference type="Proteomes" id="UP000195326"/>
    </source>
</evidence>
<dbReference type="RefSeq" id="WP_087415959.1">
    <property type="nucleotide sequence ID" value="NZ_NFKL01000032.1"/>
</dbReference>
<reference evidence="2" key="1">
    <citation type="submission" date="2017-04" db="EMBL/GenBank/DDBJ databases">
        <title>Function of individual gut microbiota members based on whole genome sequencing of pure cultures obtained from chicken caecum.</title>
        <authorList>
            <person name="Medvecky M."/>
            <person name="Cejkova D."/>
            <person name="Polansky O."/>
            <person name="Karasova D."/>
            <person name="Kubasova T."/>
            <person name="Cizek A."/>
            <person name="Rychlik I."/>
        </authorList>
    </citation>
    <scope>NUCLEOTIDE SEQUENCE [LARGE SCALE GENOMIC DNA]</scope>
    <source>
        <strain evidence="2">An179</strain>
    </source>
</reference>
<evidence type="ECO:0000313" key="1">
    <source>
        <dbReference type="EMBL" id="OUP55076.1"/>
    </source>
</evidence>
<comment type="caution">
    <text evidence="1">The sequence shown here is derived from an EMBL/GenBank/DDBJ whole genome shotgun (WGS) entry which is preliminary data.</text>
</comment>